<dbReference type="GO" id="GO:0043565">
    <property type="term" value="F:sequence-specific DNA binding"/>
    <property type="evidence" value="ECO:0007669"/>
    <property type="project" value="InterPro"/>
</dbReference>
<feature type="domain" description="Response regulatory" evidence="16">
    <location>
        <begin position="1108"/>
        <end position="1223"/>
    </location>
</feature>
<dbReference type="InterPro" id="IPR036097">
    <property type="entry name" value="HisK_dim/P_sf"/>
</dbReference>
<dbReference type="InterPro" id="IPR003594">
    <property type="entry name" value="HATPase_dom"/>
</dbReference>
<dbReference type="Pfam" id="PF00072">
    <property type="entry name" value="Response_reg"/>
    <property type="match status" value="1"/>
</dbReference>
<evidence type="ECO:0000256" key="13">
    <source>
        <dbReference type="SAM" id="SignalP"/>
    </source>
</evidence>
<protein>
    <recommendedName>
        <fullName evidence="2">histidine kinase</fullName>
        <ecNumber evidence="2">2.7.13.3</ecNumber>
    </recommendedName>
</protein>
<dbReference type="Proteomes" id="UP000651057">
    <property type="component" value="Unassembled WGS sequence"/>
</dbReference>
<feature type="domain" description="Histidine kinase" evidence="15">
    <location>
        <begin position="839"/>
        <end position="1059"/>
    </location>
</feature>
<evidence type="ECO:0000256" key="1">
    <source>
        <dbReference type="ARBA" id="ARBA00000085"/>
    </source>
</evidence>
<keyword evidence="7" id="KW-0067">ATP-binding</keyword>
<dbReference type="InterPro" id="IPR005467">
    <property type="entry name" value="His_kinase_dom"/>
</dbReference>
<sequence>MKRAITLFVCLIHFFAFSQESHFNNFIHFSVSEGLSQSTVVAIEQDQFGQMWIGTRDGLNKYDGEEITIFRNTPNDSTSLSNNDILSLKEDKEGFIWIGTHNGLNKLNPRTGAFTRFLYSSEKNTISHCSIRAIREMKDGTLWFATSVGLFIYDRKKEDLIRYGKNIQDPTSLFSDVVIEIFQDEDQNVWIGTSLGLHKVTNYDIHNLKFERFDLRSTNHSKMFIQTINEDEKGNLLIGTKANGLFVFNKESRLFINNKAFGYDALLNLDIRRLVYDDNNNLWIGTYAGLFIKKEDNELIKIINQPGNPKSLSKNSIKEIFIDQNGAVWIGAYYGGVNLWDVHNNNFHTLYRTKGDQAYQLGVVSSIEESAKGTLYIGTEGNGVTVIHNDGKTCYETTEVLHKELANTNIKSLLLEDQKLWIGTLKSGIKCFNISTKRFEKSGFEELNVLLKNYGVYNIKKNDNYLVFGTFGGGLVLYDLETKEINSIKHDISNDNSLTNNRIRCMAFDLHNNLWIGTDKGVNKLSFKSLKSGDQSLERFLFENKKFYGYNILCIYEDSQGQILVGTKERGVLKFNNGNFKPIDLKLLNTTVTTAYSIVEDDYNNLWISCNLGLVKYQADIKKTTVYNQSEGFLGNEFINNSYLKGSNDNIYFGGIKGVSFFNPKDLRRNNHAAKVVLTGLKINGKELDESISFVDQITLEHDEASFLLNFSIPNYASTSDNRYAYRLLGLNDEWKFTNNHEASYTIQKPGDYIFEVKEANNQETWNDEPTTLRITIKAALWKTPLAYIIYFAIIVFVLYQIYKNMRTKIELVHKLKSERLENIRQEEINTSKLEFFTNISHDFRTPLTLILAPIQQLIENYKGDKEMYKKLLTIERNADQLLKLTNQVLDFRAYENKHSKLQAKQGDLVSFIEGIYRSFLEYASIGNYHYSFEHDLSELPMFYDHNKLEKVFYNILSNAFKYTPKGGEVKIKLYQNSHNAVIEISDNGRGINIEFLNKIFDRYYEVASDIEYQKQFNQGSGIGLHIAKKAIELHKGEIDVESKVGIGTTFKIFLKSGCAHLDDSELQNESCSNTEPYESNKQEYLIETLKTIGLEHLGQDIDTNKPKILIVEDNDEFRRFIVDVLKEYYIIEQAENGEEGFKKALRVFPDLIVSDVIMPKMEGTELCSKIKNDQRTNHIPVVLLTSRSSITYKFEGLESGADAYIDKPFDIKELFLVIKNLLGATERVKNKFTENNVNHESDIINSIDENLQRKAIKIVEDNIDNRSFDIPYFSSELGLSRTMLFVKIKTWTNLTPKEFINSIRMKKATELLELGELSISEVAYRVGFKDPKYFSKAFKKYYKKTPSEYSEKFYS</sequence>
<dbReference type="InterPro" id="IPR011047">
    <property type="entry name" value="Quinoprotein_ADH-like_sf"/>
</dbReference>
<evidence type="ECO:0000256" key="4">
    <source>
        <dbReference type="ARBA" id="ARBA00022679"/>
    </source>
</evidence>
<evidence type="ECO:0000256" key="6">
    <source>
        <dbReference type="ARBA" id="ARBA00022777"/>
    </source>
</evidence>
<dbReference type="SUPFAM" id="SSF52172">
    <property type="entry name" value="CheY-like"/>
    <property type="match status" value="1"/>
</dbReference>
<name>A0A936ZN89_9FLAO</name>
<dbReference type="Gene3D" id="2.60.40.10">
    <property type="entry name" value="Immunoglobulins"/>
    <property type="match status" value="1"/>
</dbReference>
<dbReference type="Pfam" id="PF07495">
    <property type="entry name" value="Y_Y_Y"/>
    <property type="match status" value="1"/>
</dbReference>
<dbReference type="CDD" id="cd00082">
    <property type="entry name" value="HisKA"/>
    <property type="match status" value="1"/>
</dbReference>
<accession>A0A936ZN89</accession>
<keyword evidence="4" id="KW-0808">Transferase</keyword>
<dbReference type="PROSITE" id="PS50110">
    <property type="entry name" value="RESPONSE_REGULATORY"/>
    <property type="match status" value="1"/>
</dbReference>
<dbReference type="InterPro" id="IPR015943">
    <property type="entry name" value="WD40/YVTN_repeat-like_dom_sf"/>
</dbReference>
<dbReference type="SUPFAM" id="SSF55874">
    <property type="entry name" value="ATPase domain of HSP90 chaperone/DNA topoisomerase II/histidine kinase"/>
    <property type="match status" value="1"/>
</dbReference>
<evidence type="ECO:0000256" key="10">
    <source>
        <dbReference type="ARBA" id="ARBA00023125"/>
    </source>
</evidence>
<dbReference type="RefSeq" id="WP_201916989.1">
    <property type="nucleotide sequence ID" value="NZ_BAABAX010000021.1"/>
</dbReference>
<dbReference type="PROSITE" id="PS00041">
    <property type="entry name" value="HTH_ARAC_FAMILY_1"/>
    <property type="match status" value="1"/>
</dbReference>
<dbReference type="Gene3D" id="1.10.287.130">
    <property type="match status" value="1"/>
</dbReference>
<dbReference type="PANTHER" id="PTHR43547:SF2">
    <property type="entry name" value="HYBRID SIGNAL TRANSDUCTION HISTIDINE KINASE C"/>
    <property type="match status" value="1"/>
</dbReference>
<keyword evidence="8" id="KW-0902">Two-component regulatory system</keyword>
<dbReference type="SMART" id="SM00388">
    <property type="entry name" value="HisKA"/>
    <property type="match status" value="1"/>
</dbReference>
<gene>
    <name evidence="17" type="ORF">JJQ60_04370</name>
</gene>
<dbReference type="PROSITE" id="PS01124">
    <property type="entry name" value="HTH_ARAC_FAMILY_2"/>
    <property type="match status" value="1"/>
</dbReference>
<dbReference type="SMART" id="SM00448">
    <property type="entry name" value="REC"/>
    <property type="match status" value="1"/>
</dbReference>
<dbReference type="EC" id="2.7.13.3" evidence="2"/>
<evidence type="ECO:0000256" key="11">
    <source>
        <dbReference type="ARBA" id="ARBA00023163"/>
    </source>
</evidence>
<dbReference type="Gene3D" id="3.30.565.10">
    <property type="entry name" value="Histidine kinase-like ATPase, C-terminal domain"/>
    <property type="match status" value="1"/>
</dbReference>
<evidence type="ECO:0000259" key="14">
    <source>
        <dbReference type="PROSITE" id="PS01124"/>
    </source>
</evidence>
<evidence type="ECO:0000256" key="9">
    <source>
        <dbReference type="ARBA" id="ARBA00023015"/>
    </source>
</evidence>
<dbReference type="Gene3D" id="3.40.50.2300">
    <property type="match status" value="1"/>
</dbReference>
<comment type="caution">
    <text evidence="17">The sequence shown here is derived from an EMBL/GenBank/DDBJ whole genome shotgun (WGS) entry which is preliminary data.</text>
</comment>
<dbReference type="SUPFAM" id="SSF46689">
    <property type="entry name" value="Homeodomain-like"/>
    <property type="match status" value="1"/>
</dbReference>
<organism evidence="17 18">
    <name type="scientific">Aquimarina mytili</name>
    <dbReference type="NCBI Taxonomy" id="874423"/>
    <lineage>
        <taxon>Bacteria</taxon>
        <taxon>Pseudomonadati</taxon>
        <taxon>Bacteroidota</taxon>
        <taxon>Flavobacteriia</taxon>
        <taxon>Flavobacteriales</taxon>
        <taxon>Flavobacteriaceae</taxon>
        <taxon>Aquimarina</taxon>
    </lineage>
</organism>
<dbReference type="GO" id="GO:0005524">
    <property type="term" value="F:ATP binding"/>
    <property type="evidence" value="ECO:0007669"/>
    <property type="project" value="UniProtKB-KW"/>
</dbReference>
<evidence type="ECO:0000256" key="12">
    <source>
        <dbReference type="PROSITE-ProRule" id="PRU00169"/>
    </source>
</evidence>
<dbReference type="SMART" id="SM00342">
    <property type="entry name" value="HTH_ARAC"/>
    <property type="match status" value="1"/>
</dbReference>
<dbReference type="InterPro" id="IPR013783">
    <property type="entry name" value="Ig-like_fold"/>
</dbReference>
<feature type="chain" id="PRO_5037574256" description="histidine kinase" evidence="13">
    <location>
        <begin position="19"/>
        <end position="1356"/>
    </location>
</feature>
<feature type="signal peptide" evidence="13">
    <location>
        <begin position="1"/>
        <end position="18"/>
    </location>
</feature>
<keyword evidence="10" id="KW-0238">DNA-binding</keyword>
<dbReference type="InterPro" id="IPR011123">
    <property type="entry name" value="Y_Y_Y"/>
</dbReference>
<evidence type="ECO:0000259" key="16">
    <source>
        <dbReference type="PROSITE" id="PS50110"/>
    </source>
</evidence>
<dbReference type="Gene3D" id="1.10.10.60">
    <property type="entry name" value="Homeodomain-like"/>
    <property type="match status" value="1"/>
</dbReference>
<keyword evidence="5" id="KW-0547">Nucleotide-binding</keyword>
<dbReference type="Gene3D" id="2.130.10.10">
    <property type="entry name" value="YVTN repeat-like/Quinoprotein amine dehydrogenase"/>
    <property type="match status" value="2"/>
</dbReference>
<evidence type="ECO:0000256" key="8">
    <source>
        <dbReference type="ARBA" id="ARBA00023012"/>
    </source>
</evidence>
<evidence type="ECO:0000259" key="15">
    <source>
        <dbReference type="PROSITE" id="PS50109"/>
    </source>
</evidence>
<evidence type="ECO:0000256" key="7">
    <source>
        <dbReference type="ARBA" id="ARBA00022840"/>
    </source>
</evidence>
<dbReference type="SUPFAM" id="SSF50998">
    <property type="entry name" value="Quinoprotein alcohol dehydrogenase-like"/>
    <property type="match status" value="1"/>
</dbReference>
<feature type="modified residue" description="4-aspartylphosphate" evidence="12">
    <location>
        <position position="1156"/>
    </location>
</feature>
<dbReference type="InterPro" id="IPR009057">
    <property type="entry name" value="Homeodomain-like_sf"/>
</dbReference>
<keyword evidence="6" id="KW-0418">Kinase</keyword>
<evidence type="ECO:0000256" key="2">
    <source>
        <dbReference type="ARBA" id="ARBA00012438"/>
    </source>
</evidence>
<dbReference type="GO" id="GO:0000155">
    <property type="term" value="F:phosphorelay sensor kinase activity"/>
    <property type="evidence" value="ECO:0007669"/>
    <property type="project" value="InterPro"/>
</dbReference>
<dbReference type="InterPro" id="IPR011110">
    <property type="entry name" value="Reg_prop"/>
</dbReference>
<dbReference type="EMBL" id="JAERQJ010000001">
    <property type="protein sequence ID" value="MBL0682739.1"/>
    <property type="molecule type" value="Genomic_DNA"/>
</dbReference>
<dbReference type="SUPFAM" id="SSF47384">
    <property type="entry name" value="Homodimeric domain of signal transducing histidine kinase"/>
    <property type="match status" value="1"/>
</dbReference>
<dbReference type="FunFam" id="1.10.287.130:FF:000045">
    <property type="entry name" value="Two-component system sensor histidine kinase/response regulator"/>
    <property type="match status" value="1"/>
</dbReference>
<dbReference type="PROSITE" id="PS50109">
    <property type="entry name" value="HIS_KIN"/>
    <property type="match status" value="1"/>
</dbReference>
<dbReference type="Pfam" id="PF12833">
    <property type="entry name" value="HTH_18"/>
    <property type="match status" value="1"/>
</dbReference>
<dbReference type="PANTHER" id="PTHR43547">
    <property type="entry name" value="TWO-COMPONENT HISTIDINE KINASE"/>
    <property type="match status" value="1"/>
</dbReference>
<feature type="domain" description="HTH araC/xylS-type" evidence="14">
    <location>
        <begin position="1254"/>
        <end position="1353"/>
    </location>
</feature>
<dbReference type="InterPro" id="IPR036890">
    <property type="entry name" value="HATPase_C_sf"/>
</dbReference>
<comment type="catalytic activity">
    <reaction evidence="1">
        <text>ATP + protein L-histidine = ADP + protein N-phospho-L-histidine.</text>
        <dbReference type="EC" id="2.7.13.3"/>
    </reaction>
</comment>
<evidence type="ECO:0000256" key="3">
    <source>
        <dbReference type="ARBA" id="ARBA00022553"/>
    </source>
</evidence>
<dbReference type="Pfam" id="PF07494">
    <property type="entry name" value="Reg_prop"/>
    <property type="match status" value="3"/>
</dbReference>
<reference evidence="17" key="1">
    <citation type="submission" date="2021-01" db="EMBL/GenBank/DDBJ databases">
        <authorList>
            <person name="Zhong Y.L."/>
        </authorList>
    </citation>
    <scope>NUCLEOTIDE SEQUENCE</scope>
    <source>
        <strain evidence="17">KCTC 23302</strain>
    </source>
</reference>
<dbReference type="PRINTS" id="PR00344">
    <property type="entry name" value="BCTRLSENSOR"/>
</dbReference>
<dbReference type="InterPro" id="IPR018062">
    <property type="entry name" value="HTH_AraC-typ_CS"/>
</dbReference>
<dbReference type="InterPro" id="IPR003661">
    <property type="entry name" value="HisK_dim/P_dom"/>
</dbReference>
<dbReference type="FunFam" id="3.30.565.10:FF:000037">
    <property type="entry name" value="Hybrid sensor histidine kinase/response regulator"/>
    <property type="match status" value="1"/>
</dbReference>
<dbReference type="InterPro" id="IPR001789">
    <property type="entry name" value="Sig_transdc_resp-reg_receiver"/>
</dbReference>
<keyword evidence="11" id="KW-0804">Transcription</keyword>
<evidence type="ECO:0000313" key="17">
    <source>
        <dbReference type="EMBL" id="MBL0682739.1"/>
    </source>
</evidence>
<dbReference type="InterPro" id="IPR004358">
    <property type="entry name" value="Sig_transdc_His_kin-like_C"/>
</dbReference>
<dbReference type="Pfam" id="PF02518">
    <property type="entry name" value="HATPase_c"/>
    <property type="match status" value="1"/>
</dbReference>
<keyword evidence="9" id="KW-0805">Transcription regulation</keyword>
<dbReference type="SMART" id="SM00387">
    <property type="entry name" value="HATPase_c"/>
    <property type="match status" value="1"/>
</dbReference>
<keyword evidence="13" id="KW-0732">Signal</keyword>
<dbReference type="GO" id="GO:0003700">
    <property type="term" value="F:DNA-binding transcription factor activity"/>
    <property type="evidence" value="ECO:0007669"/>
    <property type="project" value="InterPro"/>
</dbReference>
<keyword evidence="18" id="KW-1185">Reference proteome</keyword>
<dbReference type="SUPFAM" id="SSF63829">
    <property type="entry name" value="Calcium-dependent phosphotriesterase"/>
    <property type="match status" value="1"/>
</dbReference>
<dbReference type="Pfam" id="PF00512">
    <property type="entry name" value="HisKA"/>
    <property type="match status" value="1"/>
</dbReference>
<keyword evidence="3 12" id="KW-0597">Phosphoprotein</keyword>
<evidence type="ECO:0000313" key="18">
    <source>
        <dbReference type="Proteomes" id="UP000651057"/>
    </source>
</evidence>
<dbReference type="InterPro" id="IPR011006">
    <property type="entry name" value="CheY-like_superfamily"/>
</dbReference>
<dbReference type="InterPro" id="IPR018060">
    <property type="entry name" value="HTH_AraC"/>
</dbReference>
<evidence type="ECO:0000256" key="5">
    <source>
        <dbReference type="ARBA" id="ARBA00022741"/>
    </source>
</evidence>
<proteinExistence type="predicted"/>